<dbReference type="Gene3D" id="3.90.550.10">
    <property type="entry name" value="Spore Coat Polysaccharide Biosynthesis Protein SpsA, Chain A"/>
    <property type="match status" value="1"/>
</dbReference>
<dbReference type="CDD" id="cd04194">
    <property type="entry name" value="GT8_A4GalT_like"/>
    <property type="match status" value="1"/>
</dbReference>
<dbReference type="Pfam" id="PF01501">
    <property type="entry name" value="Glyco_transf_8"/>
    <property type="match status" value="1"/>
</dbReference>
<evidence type="ECO:0000256" key="1">
    <source>
        <dbReference type="ARBA" id="ARBA00022676"/>
    </source>
</evidence>
<gene>
    <name evidence="4" type="ORF">GCM10022218_02600</name>
</gene>
<keyword evidence="3" id="KW-0479">Metal-binding</keyword>
<dbReference type="PANTHER" id="PTHR13778">
    <property type="entry name" value="GLYCOSYLTRANSFERASE 8 DOMAIN-CONTAINING PROTEIN"/>
    <property type="match status" value="1"/>
</dbReference>
<protein>
    <submittedName>
        <fullName evidence="4">Glycosyltransferase family 8 protein</fullName>
    </submittedName>
</protein>
<keyword evidence="1" id="KW-0328">Glycosyltransferase</keyword>
<reference evidence="5" key="1">
    <citation type="journal article" date="2019" name="Int. J. Syst. Evol. Microbiol.">
        <title>The Global Catalogue of Microorganisms (GCM) 10K type strain sequencing project: providing services to taxonomists for standard genome sequencing and annotation.</title>
        <authorList>
            <consortium name="The Broad Institute Genomics Platform"/>
            <consortium name="The Broad Institute Genome Sequencing Center for Infectious Disease"/>
            <person name="Wu L."/>
            <person name="Ma J."/>
        </authorList>
    </citation>
    <scope>NUCLEOTIDE SEQUENCE [LARGE SCALE GENOMIC DNA]</scope>
    <source>
        <strain evidence="5">JCM 16722</strain>
    </source>
</reference>
<dbReference type="InterPro" id="IPR050748">
    <property type="entry name" value="Glycosyltrans_8_dom-fam"/>
</dbReference>
<dbReference type="InterPro" id="IPR029044">
    <property type="entry name" value="Nucleotide-diphossugar_trans"/>
</dbReference>
<organism evidence="4 5">
    <name type="scientific">Sphingobacterium ginsenosidimutans</name>
    <dbReference type="NCBI Taxonomy" id="687845"/>
    <lineage>
        <taxon>Bacteria</taxon>
        <taxon>Pseudomonadati</taxon>
        <taxon>Bacteroidota</taxon>
        <taxon>Sphingobacteriia</taxon>
        <taxon>Sphingobacteriales</taxon>
        <taxon>Sphingobacteriaceae</taxon>
        <taxon>Sphingobacterium</taxon>
    </lineage>
</organism>
<evidence type="ECO:0000313" key="5">
    <source>
        <dbReference type="Proteomes" id="UP001500167"/>
    </source>
</evidence>
<sequence length="313" mass="36532">MEGTMNKIPIVFSFDDKMLLPAGVCISSLLSHASADTYYDIFILHDEKSTFPRSGFLEQLSSQFANYKLTYKNTANLFAGAYETRGITIATYYRLLIPELVIEYGKVMYHDVDLIFRSDLSAIFHQTDLRDCYVAGVRSPGGFDEEVKTYRENLGLDSSQYILAGDIILNLDLMRQDGLVDRFKTQVAANSYRYQDMDVLNIVCKGKIKFLPASFCGTVELFRFAAYRKQQSFYSITELEAMQKDGIVHYNGTKPWNAYCPNFDIWWMYYRQSVFYDAKYYFDFFDGKRNEYDSLPLWKRVKILLRFFKPNKK</sequence>
<name>A0ABP7ZQN7_9SPHI</name>
<keyword evidence="2" id="KW-0808">Transferase</keyword>
<evidence type="ECO:0000313" key="4">
    <source>
        <dbReference type="EMBL" id="GAA4168153.1"/>
    </source>
</evidence>
<evidence type="ECO:0000256" key="2">
    <source>
        <dbReference type="ARBA" id="ARBA00022679"/>
    </source>
</evidence>
<dbReference type="PANTHER" id="PTHR13778:SF47">
    <property type="entry name" value="LIPOPOLYSACCHARIDE 1,3-GALACTOSYLTRANSFERASE"/>
    <property type="match status" value="1"/>
</dbReference>
<proteinExistence type="predicted"/>
<dbReference type="SUPFAM" id="SSF53448">
    <property type="entry name" value="Nucleotide-diphospho-sugar transferases"/>
    <property type="match status" value="1"/>
</dbReference>
<keyword evidence="5" id="KW-1185">Reference proteome</keyword>
<dbReference type="Proteomes" id="UP001500167">
    <property type="component" value="Unassembled WGS sequence"/>
</dbReference>
<accession>A0ABP7ZQN7</accession>
<evidence type="ECO:0000256" key="3">
    <source>
        <dbReference type="ARBA" id="ARBA00022723"/>
    </source>
</evidence>
<dbReference type="EMBL" id="BAAAZK010000002">
    <property type="protein sequence ID" value="GAA4168153.1"/>
    <property type="molecule type" value="Genomic_DNA"/>
</dbReference>
<comment type="caution">
    <text evidence="4">The sequence shown here is derived from an EMBL/GenBank/DDBJ whole genome shotgun (WGS) entry which is preliminary data.</text>
</comment>
<dbReference type="InterPro" id="IPR002495">
    <property type="entry name" value="Glyco_trans_8"/>
</dbReference>